<comment type="caution">
    <text evidence="2">The sequence shown here is derived from an EMBL/GenBank/DDBJ whole genome shotgun (WGS) entry which is preliminary data.</text>
</comment>
<evidence type="ECO:0000256" key="1">
    <source>
        <dbReference type="SAM" id="MobiDB-lite"/>
    </source>
</evidence>
<feature type="region of interest" description="Disordered" evidence="1">
    <location>
        <begin position="38"/>
        <end position="74"/>
    </location>
</feature>
<evidence type="ECO:0008006" key="4">
    <source>
        <dbReference type="Google" id="ProtNLM"/>
    </source>
</evidence>
<protein>
    <recommendedName>
        <fullName evidence="4">Mu-like prophage FluMu N-terminal domain-containing protein</fullName>
    </recommendedName>
</protein>
<dbReference type="SUPFAM" id="SSF160059">
    <property type="entry name" value="PriA/YqbF domain"/>
    <property type="match status" value="1"/>
</dbReference>
<evidence type="ECO:0000313" key="3">
    <source>
        <dbReference type="Proteomes" id="UP001193035"/>
    </source>
</evidence>
<name>A0ABY2X4U3_9RHOB</name>
<keyword evidence="3" id="KW-1185">Reference proteome</keyword>
<reference evidence="2 3" key="1">
    <citation type="submission" date="2019-05" db="EMBL/GenBank/DDBJ databases">
        <title>Ruegeria sp. nov., isolated from tidal flat.</title>
        <authorList>
            <person name="Kim W."/>
        </authorList>
    </citation>
    <scope>NUCLEOTIDE SEQUENCE [LARGE SCALE GENOMIC DNA]</scope>
    <source>
        <strain evidence="2 3">CAU 1488</strain>
    </source>
</reference>
<dbReference type="EMBL" id="VCPD01000001">
    <property type="protein sequence ID" value="TMV09822.1"/>
    <property type="molecule type" value="Genomic_DNA"/>
</dbReference>
<dbReference type="Proteomes" id="UP001193035">
    <property type="component" value="Unassembled WGS sequence"/>
</dbReference>
<gene>
    <name evidence="2" type="ORF">FGK63_01765</name>
</gene>
<accession>A0ABY2X4U3</accession>
<proteinExistence type="predicted"/>
<sequence>MSERDTLKAQAVAMGLDFAGNIPTAKLKALIDEAMASKGDTQPSKAAAEAAAETGQKPQAGAGKAPATQPPAGDLVVEVVGPKKGRWRIGRHFTADPVVIPLDELSEDEKAALIADPKLSVTTRAADPE</sequence>
<dbReference type="RefSeq" id="WP_138839881.1">
    <property type="nucleotide sequence ID" value="NZ_VCPD01000001.1"/>
</dbReference>
<evidence type="ECO:0000313" key="2">
    <source>
        <dbReference type="EMBL" id="TMV09822.1"/>
    </source>
</evidence>
<organism evidence="2 3">
    <name type="scientific">Ruegeria sediminis</name>
    <dbReference type="NCBI Taxonomy" id="2583820"/>
    <lineage>
        <taxon>Bacteria</taxon>
        <taxon>Pseudomonadati</taxon>
        <taxon>Pseudomonadota</taxon>
        <taxon>Alphaproteobacteria</taxon>
        <taxon>Rhodobacterales</taxon>
        <taxon>Roseobacteraceae</taxon>
        <taxon>Ruegeria</taxon>
    </lineage>
</organism>